<evidence type="ECO:0000313" key="3">
    <source>
        <dbReference type="Proteomes" id="UP000233551"/>
    </source>
</evidence>
<accession>A0A2I0KYW9</accession>
<dbReference type="Proteomes" id="UP000233551">
    <property type="component" value="Unassembled WGS sequence"/>
</dbReference>
<protein>
    <recommendedName>
        <fullName evidence="1">RNase H type-1 domain-containing protein</fullName>
    </recommendedName>
</protein>
<reference evidence="2 3" key="1">
    <citation type="submission" date="2017-11" db="EMBL/GenBank/DDBJ databases">
        <title>De-novo sequencing of pomegranate (Punica granatum L.) genome.</title>
        <authorList>
            <person name="Akparov Z."/>
            <person name="Amiraslanov A."/>
            <person name="Hajiyeva S."/>
            <person name="Abbasov M."/>
            <person name="Kaur K."/>
            <person name="Hamwieh A."/>
            <person name="Solovyev V."/>
            <person name="Salamov A."/>
            <person name="Braich B."/>
            <person name="Kosarev P."/>
            <person name="Mahmoud A."/>
            <person name="Hajiyev E."/>
            <person name="Babayeva S."/>
            <person name="Izzatullayeva V."/>
            <person name="Mammadov A."/>
            <person name="Mammadov A."/>
            <person name="Sharifova S."/>
            <person name="Ojaghi J."/>
            <person name="Eynullazada K."/>
            <person name="Bayramov B."/>
            <person name="Abdulazimova A."/>
            <person name="Shahmuradov I."/>
        </authorList>
    </citation>
    <scope>NUCLEOTIDE SEQUENCE [LARGE SCALE GENOMIC DNA]</scope>
    <source>
        <strain evidence="3">cv. AG2017</strain>
        <tissue evidence="2">Leaf</tissue>
    </source>
</reference>
<dbReference type="EMBL" id="PGOL01000272">
    <property type="protein sequence ID" value="PKI73520.1"/>
    <property type="molecule type" value="Genomic_DNA"/>
</dbReference>
<dbReference type="InterPro" id="IPR002156">
    <property type="entry name" value="RNaseH_domain"/>
</dbReference>
<dbReference type="PANTHER" id="PTHR47723:SF19">
    <property type="entry name" value="POLYNUCLEOTIDYL TRANSFERASE, RIBONUCLEASE H-LIKE SUPERFAMILY PROTEIN"/>
    <property type="match status" value="1"/>
</dbReference>
<dbReference type="PANTHER" id="PTHR47723">
    <property type="entry name" value="OS05G0353850 PROTEIN"/>
    <property type="match status" value="1"/>
</dbReference>
<name>A0A2I0KYW9_PUNGR</name>
<gene>
    <name evidence="2" type="ORF">CRG98_006101</name>
</gene>
<dbReference type="GO" id="GO:0004523">
    <property type="term" value="F:RNA-DNA hybrid ribonuclease activity"/>
    <property type="evidence" value="ECO:0007669"/>
    <property type="project" value="InterPro"/>
</dbReference>
<comment type="caution">
    <text evidence="2">The sequence shown here is derived from an EMBL/GenBank/DDBJ whole genome shotgun (WGS) entry which is preliminary data.</text>
</comment>
<feature type="domain" description="RNase H type-1" evidence="1">
    <location>
        <begin position="106"/>
        <end position="131"/>
    </location>
</feature>
<dbReference type="AlphaFoldDB" id="A0A2I0KYW9"/>
<evidence type="ECO:0000259" key="1">
    <source>
        <dbReference type="Pfam" id="PF13456"/>
    </source>
</evidence>
<dbReference type="Pfam" id="PF13456">
    <property type="entry name" value="RVT_3"/>
    <property type="match status" value="1"/>
</dbReference>
<organism evidence="2 3">
    <name type="scientific">Punica granatum</name>
    <name type="common">Pomegranate</name>
    <dbReference type="NCBI Taxonomy" id="22663"/>
    <lineage>
        <taxon>Eukaryota</taxon>
        <taxon>Viridiplantae</taxon>
        <taxon>Streptophyta</taxon>
        <taxon>Embryophyta</taxon>
        <taxon>Tracheophyta</taxon>
        <taxon>Spermatophyta</taxon>
        <taxon>Magnoliopsida</taxon>
        <taxon>eudicotyledons</taxon>
        <taxon>Gunneridae</taxon>
        <taxon>Pentapetalae</taxon>
        <taxon>rosids</taxon>
        <taxon>malvids</taxon>
        <taxon>Myrtales</taxon>
        <taxon>Lythraceae</taxon>
        <taxon>Punica</taxon>
    </lineage>
</organism>
<evidence type="ECO:0000313" key="2">
    <source>
        <dbReference type="EMBL" id="PKI73520.1"/>
    </source>
</evidence>
<dbReference type="GO" id="GO:0003676">
    <property type="term" value="F:nucleic acid binding"/>
    <property type="evidence" value="ECO:0007669"/>
    <property type="project" value="InterPro"/>
</dbReference>
<dbReference type="InterPro" id="IPR053151">
    <property type="entry name" value="RNase_H-like"/>
</dbReference>
<keyword evidence="3" id="KW-1185">Reference proteome</keyword>
<sequence>MGSRLPFQPTGHPPMPLGGMPHEVILHGRMKGLQLHCVPIVAMILISTRSAEFQALLSSTAIRTTHSVNIAWTSPPSRWIKLNTNGSASGNSGRAGPGGILRNEELRRHFREFQVQHVYREGNKVADALARIGQDTGQDLMYFDIPPSDVAALVTYDAMGMSSPRFVQDHTTDMVGG</sequence>
<proteinExistence type="predicted"/>